<accession>A0ABW9GJ18</accession>
<reference evidence="1 2" key="1">
    <citation type="submission" date="2023-03" db="EMBL/GenBank/DDBJ databases">
        <title>MT1 and MT2 Draft Genomes of Novel Species.</title>
        <authorList>
            <person name="Venkateswaran K."/>
        </authorList>
    </citation>
    <scope>NUCLEOTIDE SEQUENCE [LARGE SCALE GENOMIC DNA]</scope>
    <source>
        <strain evidence="1 2">IF8SW-P5</strain>
    </source>
</reference>
<evidence type="ECO:0008006" key="3">
    <source>
        <dbReference type="Google" id="ProtNLM"/>
    </source>
</evidence>
<keyword evidence="2" id="KW-1185">Reference proteome</keyword>
<dbReference type="RefSeq" id="WP_408905480.1">
    <property type="nucleotide sequence ID" value="NZ_JAROCE010000002.1"/>
</dbReference>
<organism evidence="1 2">
    <name type="scientific">Microbacterium mcarthurae</name>
    <dbReference type="NCBI Taxonomy" id="3035918"/>
    <lineage>
        <taxon>Bacteria</taxon>
        <taxon>Bacillati</taxon>
        <taxon>Actinomycetota</taxon>
        <taxon>Actinomycetes</taxon>
        <taxon>Micrococcales</taxon>
        <taxon>Microbacteriaceae</taxon>
        <taxon>Microbacterium</taxon>
    </lineage>
</organism>
<sequence>MRGRWDVSRQLAVRPGLPLPLEVDYDQFSEDVPANRILHTAIRALRSVNLSRGVELIRTELEMNFFETGLVPRGMPLPTVVITRLNEHLGPALMLARLILEAVSWTHREGVRRGGTFLLNMATVFESFVAERLRALLEPKGLRVTPQDRRWWLDTERVVALRPDVVVEAGVPTSVADTKYKVLNDGNGGPPSGDVYQMVAYALALDVRTAHLIYVSGDVVSQIIRIPSARVDVHVHAVSLAGGIDDLEAEMARLARAIAPPA</sequence>
<evidence type="ECO:0000313" key="2">
    <source>
        <dbReference type="Proteomes" id="UP001630303"/>
    </source>
</evidence>
<proteinExistence type="predicted"/>
<dbReference type="Pfam" id="PF10117">
    <property type="entry name" value="McrBC"/>
    <property type="match status" value="1"/>
</dbReference>
<dbReference type="Proteomes" id="UP001630303">
    <property type="component" value="Unassembled WGS sequence"/>
</dbReference>
<protein>
    <recommendedName>
        <fullName evidence="3">5-methylcytosine-specific restriction enzyme subunit McrC</fullName>
    </recommendedName>
</protein>
<dbReference type="EMBL" id="JAROCE010000002">
    <property type="protein sequence ID" value="MFM2720560.1"/>
    <property type="molecule type" value="Genomic_DNA"/>
</dbReference>
<gene>
    <name evidence="1" type="ORF">P5G46_08585</name>
</gene>
<dbReference type="InterPro" id="IPR019292">
    <property type="entry name" value="McrC"/>
</dbReference>
<comment type="caution">
    <text evidence="1">The sequence shown here is derived from an EMBL/GenBank/DDBJ whole genome shotgun (WGS) entry which is preliminary data.</text>
</comment>
<name>A0ABW9GJ18_9MICO</name>
<evidence type="ECO:0000313" key="1">
    <source>
        <dbReference type="EMBL" id="MFM2720560.1"/>
    </source>
</evidence>
<dbReference type="PANTHER" id="PTHR38733">
    <property type="entry name" value="PROTEIN MCRC"/>
    <property type="match status" value="1"/>
</dbReference>
<dbReference type="PANTHER" id="PTHR38733:SF1">
    <property type="entry name" value="TYPE IV METHYL-DIRECTED RESTRICTION ENZYME ECOKMCRBC"/>
    <property type="match status" value="1"/>
</dbReference>